<reference evidence="3 4" key="1">
    <citation type="submission" date="2018-03" db="EMBL/GenBank/DDBJ databases">
        <title>Genomic Encyclopedia of Archaeal and Bacterial Type Strains, Phase II (KMG-II): from individual species to whole genera.</title>
        <authorList>
            <person name="Goeker M."/>
        </authorList>
    </citation>
    <scope>NUCLEOTIDE SEQUENCE [LARGE SCALE GENOMIC DNA]</scope>
    <source>
        <strain evidence="3 4">DSM 45312</strain>
    </source>
</reference>
<name>A0A2P8DDV8_9ACTN</name>
<dbReference type="RefSeq" id="WP_245928939.1">
    <property type="nucleotide sequence ID" value="NZ_PYGA01000015.1"/>
</dbReference>
<feature type="compositionally biased region" description="Gly residues" evidence="1">
    <location>
        <begin position="19"/>
        <end position="31"/>
    </location>
</feature>
<keyword evidence="4" id="KW-1185">Reference proteome</keyword>
<keyword evidence="3" id="KW-0808">Transferase</keyword>
<dbReference type="PROSITE" id="PS51664">
    <property type="entry name" value="YCAO"/>
    <property type="match status" value="1"/>
</dbReference>
<evidence type="ECO:0000313" key="3">
    <source>
        <dbReference type="EMBL" id="PSK95408.1"/>
    </source>
</evidence>
<feature type="compositionally biased region" description="Basic and acidic residues" evidence="1">
    <location>
        <begin position="1"/>
        <end position="14"/>
    </location>
</feature>
<evidence type="ECO:0000259" key="2">
    <source>
        <dbReference type="PROSITE" id="PS51664"/>
    </source>
</evidence>
<dbReference type="PANTHER" id="PTHR37809">
    <property type="entry name" value="RIBOSOMAL PROTEIN S12 METHYLTHIOTRANSFERASE ACCESSORY FACTOR YCAO"/>
    <property type="match status" value="1"/>
</dbReference>
<dbReference type="Proteomes" id="UP000240542">
    <property type="component" value="Unassembled WGS sequence"/>
</dbReference>
<feature type="domain" description="YcaO" evidence="2">
    <location>
        <begin position="86"/>
        <end position="469"/>
    </location>
</feature>
<sequence>MPRSEWFDPADRATDGFGRPVGGGTGDWPGGGERELPLDAAERRVRSDIDALGWRARSRVLDRADPTATQCELWHQDGTEVPYGLGSGKGAHAPAHVGAMFEALEHAFSGPLIRESLAVELHEPRELLTGPVGADRAVHDLAHQPDARVACLPYAALDGGPSFPAPLSLWAPWFPIPTDGMADYRSRVGDTADYRTLLSYTVNTGCAIGATREEALLHALNEWAERDAFSLFLLRSVYDRGPMPARVPDTALPGFLHARLDRASALVGSRVVLLDLTTDLRVPVVMAVAPGLAGGSARYYALGASLSGETAVDRAVTEFVQGELLARVVAEHDTASAADGRPAERPTFDRVVAEHDTASAVRDRLAAHPRLLACAHLDFADRIGEAPLTGMPAETVPRGTGVPAQRAAVVARFAAAGHRVGAYTLTKLPHGTTVVQVQCPGLERFHLITKGHLALPGARGRRLRAGRTV</sequence>
<dbReference type="AlphaFoldDB" id="A0A2P8DDV8"/>
<dbReference type="Pfam" id="PF02624">
    <property type="entry name" value="YcaO"/>
    <property type="match status" value="1"/>
</dbReference>
<gene>
    <name evidence="3" type="ORF">CLV63_11568</name>
</gene>
<dbReference type="InterPro" id="IPR003776">
    <property type="entry name" value="YcaO-like_dom"/>
</dbReference>
<dbReference type="GO" id="GO:0005840">
    <property type="term" value="C:ribosome"/>
    <property type="evidence" value="ECO:0007669"/>
    <property type="project" value="UniProtKB-KW"/>
</dbReference>
<accession>A0A2P8DDV8</accession>
<protein>
    <submittedName>
        <fullName evidence="3">Ribosomal protein S12 methylthiotransferase accessory factor</fullName>
    </submittedName>
</protein>
<organism evidence="3 4">
    <name type="scientific">Murinocardiopsis flavida</name>
    <dbReference type="NCBI Taxonomy" id="645275"/>
    <lineage>
        <taxon>Bacteria</taxon>
        <taxon>Bacillati</taxon>
        <taxon>Actinomycetota</taxon>
        <taxon>Actinomycetes</taxon>
        <taxon>Streptosporangiales</taxon>
        <taxon>Nocardiopsidaceae</taxon>
        <taxon>Murinocardiopsis</taxon>
    </lineage>
</organism>
<dbReference type="Gene3D" id="3.30.1330.230">
    <property type="match status" value="1"/>
</dbReference>
<evidence type="ECO:0000313" key="4">
    <source>
        <dbReference type="Proteomes" id="UP000240542"/>
    </source>
</evidence>
<keyword evidence="3" id="KW-0689">Ribosomal protein</keyword>
<proteinExistence type="predicted"/>
<feature type="region of interest" description="Disordered" evidence="1">
    <location>
        <begin position="1"/>
        <end position="34"/>
    </location>
</feature>
<dbReference type="EMBL" id="PYGA01000015">
    <property type="protein sequence ID" value="PSK95408.1"/>
    <property type="molecule type" value="Genomic_DNA"/>
</dbReference>
<comment type="caution">
    <text evidence="3">The sequence shown here is derived from an EMBL/GenBank/DDBJ whole genome shotgun (WGS) entry which is preliminary data.</text>
</comment>
<evidence type="ECO:0000256" key="1">
    <source>
        <dbReference type="SAM" id="MobiDB-lite"/>
    </source>
</evidence>
<dbReference type="PANTHER" id="PTHR37809:SF1">
    <property type="entry name" value="RIBOSOMAL PROTEIN S12 METHYLTHIOTRANSFERASE ACCESSORY FACTOR YCAO"/>
    <property type="match status" value="1"/>
</dbReference>
<dbReference type="GO" id="GO:0016740">
    <property type="term" value="F:transferase activity"/>
    <property type="evidence" value="ECO:0007669"/>
    <property type="project" value="UniProtKB-KW"/>
</dbReference>
<keyword evidence="3" id="KW-0687">Ribonucleoprotein</keyword>